<keyword evidence="1 2" id="KW-0808">Transferase</keyword>
<dbReference type="PANTHER" id="PTHR48050:SF13">
    <property type="entry name" value="STEROL 3-BETA-GLUCOSYLTRANSFERASE UGT80A2"/>
    <property type="match status" value="1"/>
</dbReference>
<evidence type="ECO:0000256" key="2">
    <source>
        <dbReference type="RuleBase" id="RU003718"/>
    </source>
</evidence>
<dbReference type="RefSeq" id="WP_056122270.1">
    <property type="nucleotide sequence ID" value="NZ_WSES01000005.1"/>
</dbReference>
<organism evidence="3 4">
    <name type="scientific">Massilia cellulosiltytica</name>
    <dbReference type="NCBI Taxonomy" id="2683234"/>
    <lineage>
        <taxon>Bacteria</taxon>
        <taxon>Pseudomonadati</taxon>
        <taxon>Pseudomonadota</taxon>
        <taxon>Betaproteobacteria</taxon>
        <taxon>Burkholderiales</taxon>
        <taxon>Oxalobacteraceae</taxon>
        <taxon>Telluria group</taxon>
        <taxon>Massilia</taxon>
    </lineage>
</organism>
<proteinExistence type="inferred from homology"/>
<dbReference type="CDD" id="cd03784">
    <property type="entry name" value="GT1_Gtf-like"/>
    <property type="match status" value="1"/>
</dbReference>
<dbReference type="InterPro" id="IPR050426">
    <property type="entry name" value="Glycosyltransferase_28"/>
</dbReference>
<dbReference type="AlphaFoldDB" id="A0A7X3K8J6"/>
<evidence type="ECO:0000256" key="1">
    <source>
        <dbReference type="ARBA" id="ARBA00022679"/>
    </source>
</evidence>
<evidence type="ECO:0000313" key="4">
    <source>
        <dbReference type="Proteomes" id="UP000443353"/>
    </source>
</evidence>
<dbReference type="SUPFAM" id="SSF53756">
    <property type="entry name" value="UDP-Glycosyltransferase/glycogen phosphorylase"/>
    <property type="match status" value="1"/>
</dbReference>
<dbReference type="GO" id="GO:0008194">
    <property type="term" value="F:UDP-glycosyltransferase activity"/>
    <property type="evidence" value="ECO:0007669"/>
    <property type="project" value="InterPro"/>
</dbReference>
<dbReference type="Proteomes" id="UP000443353">
    <property type="component" value="Unassembled WGS sequence"/>
</dbReference>
<dbReference type="EMBL" id="WSES01000005">
    <property type="protein sequence ID" value="MVW62013.1"/>
    <property type="molecule type" value="Genomic_DNA"/>
</dbReference>
<dbReference type="Gene3D" id="3.40.50.2000">
    <property type="entry name" value="Glycogen Phosphorylase B"/>
    <property type="match status" value="2"/>
</dbReference>
<keyword evidence="2" id="KW-0328">Glycosyltransferase</keyword>
<sequence>MAHFGVVAPAFLSHFTTLSALAGALVDRGHKVTFIHRPDAAMFVRDPRIGFHAVGTATHPPGSLAASMRLAANPGGPLGVARVIRDMARSTTMLCETLPAAVERLRIDALLADQMEAAGGLVAEALGLPFISIACALPVNREPGIPLPVMPFGPGTDAKSLKIVEESTRVYDWMMRPHRRAVEAQSRRLGVPVRGMLHEFLSPRAQISQTVEAFEFPRRALPPHFHHVGPLRPVADRPDTRTLPAIAADRPFVFASLGTMQGGRFGLFLRIAKACREAGVQLLLAHCGGLGKRHETALLKAGATWVTDFAPQQAALARADAVISHAGWNTVMDAVAAKTPMLALPIAFDHPGGAARMRHAGVGIQASARFTGAGQLARHLVRLLDDPTFTQRLEPLAAKVALAGGTARAADIVEAALS</sequence>
<gene>
    <name evidence="3" type="ORF">GPY61_18940</name>
</gene>
<dbReference type="InterPro" id="IPR002213">
    <property type="entry name" value="UDP_glucos_trans"/>
</dbReference>
<comment type="caution">
    <text evidence="3">The sequence shown here is derived from an EMBL/GenBank/DDBJ whole genome shotgun (WGS) entry which is preliminary data.</text>
</comment>
<dbReference type="PROSITE" id="PS00375">
    <property type="entry name" value="UDPGT"/>
    <property type="match status" value="1"/>
</dbReference>
<dbReference type="PANTHER" id="PTHR48050">
    <property type="entry name" value="STEROL 3-BETA-GLUCOSYLTRANSFERASE"/>
    <property type="match status" value="1"/>
</dbReference>
<dbReference type="GO" id="GO:0017000">
    <property type="term" value="P:antibiotic biosynthetic process"/>
    <property type="evidence" value="ECO:0007669"/>
    <property type="project" value="UniProtKB-ARBA"/>
</dbReference>
<comment type="similarity">
    <text evidence="2">Belongs to the UDP-glycosyltransferase family.</text>
</comment>
<reference evidence="3 4" key="1">
    <citation type="submission" date="2019-12" db="EMBL/GenBank/DDBJ databases">
        <authorList>
            <person name="Li C."/>
            <person name="Zhao J."/>
        </authorList>
    </citation>
    <scope>NUCLEOTIDE SEQUENCE [LARGE SCALE GENOMIC DNA]</scope>
    <source>
        <strain evidence="3 4">NEAU-DD11</strain>
    </source>
</reference>
<keyword evidence="4" id="KW-1185">Reference proteome</keyword>
<protein>
    <submittedName>
        <fullName evidence="3">Glycosyltransferase</fullName>
    </submittedName>
</protein>
<dbReference type="Pfam" id="PF00201">
    <property type="entry name" value="UDPGT"/>
    <property type="match status" value="1"/>
</dbReference>
<accession>A0A7X3K8J6</accession>
<evidence type="ECO:0000313" key="3">
    <source>
        <dbReference type="EMBL" id="MVW62013.1"/>
    </source>
</evidence>
<dbReference type="InterPro" id="IPR035595">
    <property type="entry name" value="UDP_glycos_trans_CS"/>
</dbReference>
<name>A0A7X3K8J6_9BURK</name>